<dbReference type="AlphaFoldDB" id="A0A5C5V1Y6"/>
<dbReference type="Proteomes" id="UP000316714">
    <property type="component" value="Unassembled WGS sequence"/>
</dbReference>
<proteinExistence type="predicted"/>
<reference evidence="1 2" key="1">
    <citation type="submission" date="2019-02" db="EMBL/GenBank/DDBJ databases">
        <title>Deep-cultivation of Planctomycetes and their phenomic and genomic characterization uncovers novel biology.</title>
        <authorList>
            <person name="Wiegand S."/>
            <person name="Jogler M."/>
            <person name="Boedeker C."/>
            <person name="Pinto D."/>
            <person name="Vollmers J."/>
            <person name="Rivas-Marin E."/>
            <person name="Kohn T."/>
            <person name="Peeters S.H."/>
            <person name="Heuer A."/>
            <person name="Rast P."/>
            <person name="Oberbeckmann S."/>
            <person name="Bunk B."/>
            <person name="Jeske O."/>
            <person name="Meyerdierks A."/>
            <person name="Storesund J.E."/>
            <person name="Kallscheuer N."/>
            <person name="Luecker S."/>
            <person name="Lage O.M."/>
            <person name="Pohl T."/>
            <person name="Merkel B.J."/>
            <person name="Hornburger P."/>
            <person name="Mueller R.-W."/>
            <person name="Bruemmer F."/>
            <person name="Labrenz M."/>
            <person name="Spormann A.M."/>
            <person name="Op Den Camp H."/>
            <person name="Overmann J."/>
            <person name="Amann R."/>
            <person name="Jetten M.S.M."/>
            <person name="Mascher T."/>
            <person name="Medema M.H."/>
            <person name="Devos D.P."/>
            <person name="Kaster A.-K."/>
            <person name="Ovreas L."/>
            <person name="Rohde M."/>
            <person name="Galperin M.Y."/>
            <person name="Jogler C."/>
        </authorList>
    </citation>
    <scope>NUCLEOTIDE SEQUENCE [LARGE SCALE GENOMIC DNA]</scope>
    <source>
        <strain evidence="1 2">KOR34</strain>
    </source>
</reference>
<protein>
    <submittedName>
        <fullName evidence="1">Uncharacterized protein</fullName>
    </submittedName>
</protein>
<accession>A0A5C5V1Y6</accession>
<organism evidence="1 2">
    <name type="scientific">Posidoniimonas corsicana</name>
    <dbReference type="NCBI Taxonomy" id="1938618"/>
    <lineage>
        <taxon>Bacteria</taxon>
        <taxon>Pseudomonadati</taxon>
        <taxon>Planctomycetota</taxon>
        <taxon>Planctomycetia</taxon>
        <taxon>Pirellulales</taxon>
        <taxon>Lacipirellulaceae</taxon>
        <taxon>Posidoniimonas</taxon>
    </lineage>
</organism>
<dbReference type="OrthoDB" id="281881at2"/>
<comment type="caution">
    <text evidence="1">The sequence shown here is derived from an EMBL/GenBank/DDBJ whole genome shotgun (WGS) entry which is preliminary data.</text>
</comment>
<dbReference type="RefSeq" id="WP_146567894.1">
    <property type="nucleotide sequence ID" value="NZ_SIHJ01000003.1"/>
</dbReference>
<dbReference type="EMBL" id="SIHJ01000003">
    <property type="protein sequence ID" value="TWT32488.1"/>
    <property type="molecule type" value="Genomic_DNA"/>
</dbReference>
<evidence type="ECO:0000313" key="2">
    <source>
        <dbReference type="Proteomes" id="UP000316714"/>
    </source>
</evidence>
<evidence type="ECO:0000313" key="1">
    <source>
        <dbReference type="EMBL" id="TWT32488.1"/>
    </source>
</evidence>
<name>A0A5C5V1Y6_9BACT</name>
<gene>
    <name evidence="1" type="ORF">KOR34_42510</name>
</gene>
<keyword evidence="2" id="KW-1185">Reference proteome</keyword>
<sequence>MLKSHLKIYHGPEAAPANDQVETVTVPLGEALPLLADAILNNRTWLDDFEDDQITLSTDLYQVLSAYRFLNRPSA</sequence>